<dbReference type="SUPFAM" id="SSF53474">
    <property type="entry name" value="alpha/beta-Hydrolases"/>
    <property type="match status" value="1"/>
</dbReference>
<dbReference type="InterPro" id="IPR000073">
    <property type="entry name" value="AB_hydrolase_1"/>
</dbReference>
<evidence type="ECO:0000313" key="3">
    <source>
        <dbReference type="Proteomes" id="UP000824140"/>
    </source>
</evidence>
<dbReference type="EMBL" id="DVJN01000269">
    <property type="protein sequence ID" value="HIS94109.1"/>
    <property type="molecule type" value="Genomic_DNA"/>
</dbReference>
<proteinExistence type="predicted"/>
<evidence type="ECO:0000259" key="1">
    <source>
        <dbReference type="Pfam" id="PF12697"/>
    </source>
</evidence>
<keyword evidence="2" id="KW-0378">Hydrolase</keyword>
<protein>
    <submittedName>
        <fullName evidence="2">Alpha/beta hydrolase</fullName>
    </submittedName>
</protein>
<dbReference type="AlphaFoldDB" id="A0A9D1K704"/>
<dbReference type="Proteomes" id="UP000824140">
    <property type="component" value="Unassembled WGS sequence"/>
</dbReference>
<sequence length="273" mass="30220">MLQDDTLYFQGQAVHFCTAYPTQQQRGCVLLLCGPGETALNWRHIVPEILDAGLFCAISELPGLFGRGRENRNENRAGILWGVLDELDRRAGRVRAWHIVAHGSGCAAALMMALNQPDSVASLVLICPVLTPPLGWLARRLMANGRWGRPLGESWYRRNIGDARNFARLAERAYGMRPAPPLLHALRKPLLRRGAANCPLRLVRDGYALPREAYAPQCPAMVLHGGRDPYARYAGPEIAGAEPHTLRAAAHCPAETDASAVCDFLRGWYKMFF</sequence>
<organism evidence="2 3">
    <name type="scientific">Candidatus Alectryocaccomicrobium excrementavium</name>
    <dbReference type="NCBI Taxonomy" id="2840668"/>
    <lineage>
        <taxon>Bacteria</taxon>
        <taxon>Bacillati</taxon>
        <taxon>Bacillota</taxon>
        <taxon>Clostridia</taxon>
        <taxon>Candidatus Alectryocaccomicrobium</taxon>
    </lineage>
</organism>
<accession>A0A9D1K704</accession>
<dbReference type="GO" id="GO:0016787">
    <property type="term" value="F:hydrolase activity"/>
    <property type="evidence" value="ECO:0007669"/>
    <property type="project" value="UniProtKB-KW"/>
</dbReference>
<dbReference type="Gene3D" id="3.40.50.1820">
    <property type="entry name" value="alpha/beta hydrolase"/>
    <property type="match status" value="1"/>
</dbReference>
<dbReference type="Pfam" id="PF12697">
    <property type="entry name" value="Abhydrolase_6"/>
    <property type="match status" value="1"/>
</dbReference>
<comment type="caution">
    <text evidence="2">The sequence shown here is derived from an EMBL/GenBank/DDBJ whole genome shotgun (WGS) entry which is preliminary data.</text>
</comment>
<dbReference type="InterPro" id="IPR029058">
    <property type="entry name" value="AB_hydrolase_fold"/>
</dbReference>
<name>A0A9D1K704_9FIRM</name>
<gene>
    <name evidence="2" type="ORF">IAA84_13940</name>
</gene>
<reference evidence="2" key="1">
    <citation type="submission" date="2020-10" db="EMBL/GenBank/DDBJ databases">
        <authorList>
            <person name="Gilroy R."/>
        </authorList>
    </citation>
    <scope>NUCLEOTIDE SEQUENCE</scope>
    <source>
        <strain evidence="2">13766</strain>
    </source>
</reference>
<reference evidence="2" key="2">
    <citation type="journal article" date="2021" name="PeerJ">
        <title>Extensive microbial diversity within the chicken gut microbiome revealed by metagenomics and culture.</title>
        <authorList>
            <person name="Gilroy R."/>
            <person name="Ravi A."/>
            <person name="Getino M."/>
            <person name="Pursley I."/>
            <person name="Horton D.L."/>
            <person name="Alikhan N.F."/>
            <person name="Baker D."/>
            <person name="Gharbi K."/>
            <person name="Hall N."/>
            <person name="Watson M."/>
            <person name="Adriaenssens E.M."/>
            <person name="Foster-Nyarko E."/>
            <person name="Jarju S."/>
            <person name="Secka A."/>
            <person name="Antonio M."/>
            <person name="Oren A."/>
            <person name="Chaudhuri R.R."/>
            <person name="La Ragione R."/>
            <person name="Hildebrand F."/>
            <person name="Pallen M.J."/>
        </authorList>
    </citation>
    <scope>NUCLEOTIDE SEQUENCE</scope>
    <source>
        <strain evidence="2">13766</strain>
    </source>
</reference>
<feature type="domain" description="AB hydrolase-1" evidence="1">
    <location>
        <begin position="29"/>
        <end position="263"/>
    </location>
</feature>
<evidence type="ECO:0000313" key="2">
    <source>
        <dbReference type="EMBL" id="HIS94109.1"/>
    </source>
</evidence>